<keyword evidence="1" id="KW-1133">Transmembrane helix</keyword>
<name>A0A1G7L5B6_9EURY</name>
<dbReference type="EMBL" id="FNBK01000006">
    <property type="protein sequence ID" value="SDF44581.1"/>
    <property type="molecule type" value="Genomic_DNA"/>
</dbReference>
<keyword evidence="1" id="KW-0812">Transmembrane</keyword>
<organism evidence="2 3">
    <name type="scientific">Halorientalis regularis</name>
    <dbReference type="NCBI Taxonomy" id="660518"/>
    <lineage>
        <taxon>Archaea</taxon>
        <taxon>Methanobacteriati</taxon>
        <taxon>Methanobacteriota</taxon>
        <taxon>Stenosarchaea group</taxon>
        <taxon>Halobacteria</taxon>
        <taxon>Halobacteriales</taxon>
        <taxon>Haloarculaceae</taxon>
        <taxon>Halorientalis</taxon>
    </lineage>
</organism>
<dbReference type="STRING" id="660518.SAMN05216218_106166"/>
<dbReference type="Proteomes" id="UP000199076">
    <property type="component" value="Unassembled WGS sequence"/>
</dbReference>
<evidence type="ECO:0000313" key="3">
    <source>
        <dbReference type="Proteomes" id="UP000199076"/>
    </source>
</evidence>
<reference evidence="3" key="1">
    <citation type="submission" date="2016-10" db="EMBL/GenBank/DDBJ databases">
        <authorList>
            <person name="Varghese N."/>
            <person name="Submissions S."/>
        </authorList>
    </citation>
    <scope>NUCLEOTIDE SEQUENCE [LARGE SCALE GENOMIC DNA]</scope>
    <source>
        <strain evidence="3">IBRC-M 10760</strain>
    </source>
</reference>
<proteinExistence type="predicted"/>
<keyword evidence="3" id="KW-1185">Reference proteome</keyword>
<accession>A0A1G7L5B6</accession>
<keyword evidence="1" id="KW-0472">Membrane</keyword>
<dbReference type="AlphaFoldDB" id="A0A1G7L5B6"/>
<dbReference type="RefSeq" id="WP_175452833.1">
    <property type="nucleotide sequence ID" value="NZ_FNBK01000006.1"/>
</dbReference>
<evidence type="ECO:0000256" key="1">
    <source>
        <dbReference type="SAM" id="Phobius"/>
    </source>
</evidence>
<gene>
    <name evidence="2" type="ORF">SAMN05216218_106166</name>
</gene>
<feature type="transmembrane region" description="Helical" evidence="1">
    <location>
        <begin position="6"/>
        <end position="25"/>
    </location>
</feature>
<dbReference type="OrthoDB" id="251981at2157"/>
<evidence type="ECO:0000313" key="2">
    <source>
        <dbReference type="EMBL" id="SDF44581.1"/>
    </source>
</evidence>
<sequence length="53" mass="5965">MVLEFFWFAFGLVVTVSIIAIGAYIGTLRALDTFYGDGNSMFLSEEFHGRQEP</sequence>
<protein>
    <submittedName>
        <fullName evidence="2">Uncharacterized protein</fullName>
    </submittedName>
</protein>